<evidence type="ECO:0000256" key="1">
    <source>
        <dbReference type="SAM" id="MobiDB-lite"/>
    </source>
</evidence>
<dbReference type="EMBL" id="VIFY01000118">
    <property type="protein sequence ID" value="TQB70180.1"/>
    <property type="molecule type" value="Genomic_DNA"/>
</dbReference>
<organism evidence="2 3">
    <name type="scientific">Monascus purpureus</name>
    <name type="common">Red mold</name>
    <name type="synonym">Monascus anka</name>
    <dbReference type="NCBI Taxonomy" id="5098"/>
    <lineage>
        <taxon>Eukaryota</taxon>
        <taxon>Fungi</taxon>
        <taxon>Dikarya</taxon>
        <taxon>Ascomycota</taxon>
        <taxon>Pezizomycotina</taxon>
        <taxon>Eurotiomycetes</taxon>
        <taxon>Eurotiomycetidae</taxon>
        <taxon>Eurotiales</taxon>
        <taxon>Aspergillaceae</taxon>
        <taxon>Monascus</taxon>
    </lineage>
</organism>
<evidence type="ECO:0000313" key="3">
    <source>
        <dbReference type="Proteomes" id="UP000319663"/>
    </source>
</evidence>
<accession>A0A507QT14</accession>
<feature type="region of interest" description="Disordered" evidence="1">
    <location>
        <begin position="1"/>
        <end position="29"/>
    </location>
</feature>
<protein>
    <submittedName>
        <fullName evidence="2">Uncharacterized protein</fullName>
    </submittedName>
</protein>
<sequence>MNSCASDRSSTGTSSVSGSPVGPADNRWSVRPPVEPWLEKCIEAAVSSLPTAPARLDAVKMVTQMLPYPRDSDSTTKLPFGNSIFCLLVQAMQDHTVGKLSYINITHAVPDHFTLSNLPASPSNSPRPQLAGGDGYFASPQVFSNAAVVSSYHDFRGPISNARTPHAPSPIVPPQSVQTAVLERYIPPSSLDEHRDFFTAGRPSHLIDRLFELSPDGGSLLLVYPTRNGVSTFQDQYLAPVIDPLIRQLVVVNGMSADLGQLLGSYSFAMGMDDMYGLQVNLQELCHALSTPESRFTLAAAESGNISLDRNLWGEWYIHQEKKRFKDVLSLNPNDGRRSPAGNTRRMFGTEPGMTSSMILTSILEGLRKRPYSTNYRPPGPIEVGVFVIRRSK</sequence>
<gene>
    <name evidence="2" type="ORF">MPDQ_000783</name>
</gene>
<dbReference type="AlphaFoldDB" id="A0A507QT14"/>
<feature type="compositionally biased region" description="Low complexity" evidence="1">
    <location>
        <begin position="9"/>
        <end position="23"/>
    </location>
</feature>
<dbReference type="Proteomes" id="UP000319663">
    <property type="component" value="Unassembled WGS sequence"/>
</dbReference>
<proteinExistence type="predicted"/>
<reference evidence="2 3" key="1">
    <citation type="submission" date="2019-06" db="EMBL/GenBank/DDBJ databases">
        <title>Wine fermentation using esterase from Monascus purpureus.</title>
        <authorList>
            <person name="Geng C."/>
            <person name="Zhang Y."/>
        </authorList>
    </citation>
    <scope>NUCLEOTIDE SEQUENCE [LARGE SCALE GENOMIC DNA]</scope>
    <source>
        <strain evidence="2">HQ1</strain>
    </source>
</reference>
<evidence type="ECO:0000313" key="2">
    <source>
        <dbReference type="EMBL" id="TQB70180.1"/>
    </source>
</evidence>
<keyword evidence="3" id="KW-1185">Reference proteome</keyword>
<comment type="caution">
    <text evidence="2">The sequence shown here is derived from an EMBL/GenBank/DDBJ whole genome shotgun (WGS) entry which is preliminary data.</text>
</comment>
<name>A0A507QT14_MONPU</name>
<dbReference type="STRING" id="5098.A0A507QT14"/>